<dbReference type="GO" id="GO:0008270">
    <property type="term" value="F:zinc ion binding"/>
    <property type="evidence" value="ECO:0007669"/>
    <property type="project" value="UniProtKB-KW"/>
</dbReference>
<keyword evidence="4 15" id="KW-0812">Transmembrane</keyword>
<evidence type="ECO:0000256" key="10">
    <source>
        <dbReference type="ARBA" id="ARBA00022989"/>
    </source>
</evidence>
<evidence type="ECO:0000256" key="1">
    <source>
        <dbReference type="ARBA" id="ARBA00004572"/>
    </source>
</evidence>
<evidence type="ECO:0000256" key="14">
    <source>
        <dbReference type="SAM" id="Coils"/>
    </source>
</evidence>
<dbReference type="InterPro" id="IPR002056">
    <property type="entry name" value="MAS20"/>
</dbReference>
<dbReference type="Gene3D" id="1.20.960.10">
    <property type="entry name" value="Mitochondrial outer membrane translocase complex, subunit Tom20 domain"/>
    <property type="match status" value="1"/>
</dbReference>
<dbReference type="SUPFAM" id="SSF82199">
    <property type="entry name" value="SET domain"/>
    <property type="match status" value="1"/>
</dbReference>
<name>A0A162XTL2_PHYB8</name>
<keyword evidence="7" id="KW-1000">Mitochondrion outer membrane</keyword>
<dbReference type="GeneID" id="28999256"/>
<dbReference type="InterPro" id="IPR046341">
    <property type="entry name" value="SET_dom_sf"/>
</dbReference>
<evidence type="ECO:0000313" key="18">
    <source>
        <dbReference type="Proteomes" id="UP000077315"/>
    </source>
</evidence>
<keyword evidence="9" id="KW-0653">Protein transport</keyword>
<feature type="domain" description="MYND-type" evidence="16">
    <location>
        <begin position="222"/>
        <end position="263"/>
    </location>
</feature>
<keyword evidence="14" id="KW-0175">Coiled coil</keyword>
<dbReference type="PANTHER" id="PTHR12430">
    <property type="entry name" value="MITOCHONDRIAL IMPORT RECEPTOR SUBUNIT TOM20"/>
    <property type="match status" value="1"/>
</dbReference>
<keyword evidence="10 15" id="KW-1133">Transmembrane helix</keyword>
<evidence type="ECO:0000256" key="7">
    <source>
        <dbReference type="ARBA" id="ARBA00022787"/>
    </source>
</evidence>
<dbReference type="Proteomes" id="UP000077315">
    <property type="component" value="Unassembled WGS sequence"/>
</dbReference>
<organism evidence="17 18">
    <name type="scientific">Phycomyces blakesleeanus (strain ATCC 8743b / DSM 1359 / FGSC 10004 / NBRC 33097 / NRRL 1555)</name>
    <dbReference type="NCBI Taxonomy" id="763407"/>
    <lineage>
        <taxon>Eukaryota</taxon>
        <taxon>Fungi</taxon>
        <taxon>Fungi incertae sedis</taxon>
        <taxon>Mucoromycota</taxon>
        <taxon>Mucoromycotina</taxon>
        <taxon>Mucoromycetes</taxon>
        <taxon>Mucorales</taxon>
        <taxon>Phycomycetaceae</taxon>
        <taxon>Phycomyces</taxon>
    </lineage>
</organism>
<dbReference type="InParanoid" id="A0A162XTL2"/>
<evidence type="ECO:0000256" key="6">
    <source>
        <dbReference type="ARBA" id="ARBA00022771"/>
    </source>
</evidence>
<dbReference type="Pfam" id="PF01753">
    <property type="entry name" value="zf-MYND"/>
    <property type="match status" value="1"/>
</dbReference>
<dbReference type="GO" id="GO:0006886">
    <property type="term" value="P:intracellular protein transport"/>
    <property type="evidence" value="ECO:0007669"/>
    <property type="project" value="InterPro"/>
</dbReference>
<keyword evidence="11" id="KW-0496">Mitochondrion</keyword>
<sequence length="500" mass="55661">MGVKPQTIALATAGVAATAGLGYLIYFDYKRRNDPSLKKKLRRERKKAAKETKSAEEEAKAKAIKLIEDVMAAVDKEVFPESPEEKEKYFMAQVAAGESLCNQGEAFYNDSVLPFYTALKVYPAPLELIMIYQKTIPEPVFQIVVSIMALEQQKRQNGFYEQFPPKETHVKIGELPAGTSPEGKPIIRRGLVAAEDIEEGQTLYTESPMISALHPSLERTYCNHCLKKIDPEHRVECTNCDRVAFCSEECKTAATEGYHQFLCTNSKVQNTTSDATAEQKDEEQLETEIAALEEAAAEATAATAAIPVLSEKENVFLKYAQENNVKYPQMIAQFLSTMIAEEKEKTKAGKAAESMYSAWDHIDKYRYLDLSPSEATVTEMKMIKELLGSKVPGIDEFLSEEIYLMLKGKLGYNAYPILATEGDEVDAEAASKERIRELSEERPSVGAALYKISTYLGQGADETTNTKLVFGDNHDITVVATRAVKQGEELFAPYVLQKPQ</sequence>
<evidence type="ECO:0000313" key="17">
    <source>
        <dbReference type="EMBL" id="OAD76445.1"/>
    </source>
</evidence>
<dbReference type="GO" id="GO:0030943">
    <property type="term" value="F:mitochondrion targeting sequence binding"/>
    <property type="evidence" value="ECO:0007669"/>
    <property type="project" value="TreeGrafter"/>
</dbReference>
<evidence type="ECO:0000256" key="11">
    <source>
        <dbReference type="ARBA" id="ARBA00023128"/>
    </source>
</evidence>
<reference evidence="18" key="1">
    <citation type="submission" date="2015-06" db="EMBL/GenBank/DDBJ databases">
        <title>Expansion of signal transduction pathways in fungi by whole-genome duplication.</title>
        <authorList>
            <consortium name="DOE Joint Genome Institute"/>
            <person name="Corrochano L.M."/>
            <person name="Kuo A."/>
            <person name="Marcet-Houben M."/>
            <person name="Polaino S."/>
            <person name="Salamov A."/>
            <person name="Villalobos J.M."/>
            <person name="Alvarez M.I."/>
            <person name="Avalos J."/>
            <person name="Benito E.P."/>
            <person name="Benoit I."/>
            <person name="Burger G."/>
            <person name="Camino L.P."/>
            <person name="Canovas D."/>
            <person name="Cerda-Olmedo E."/>
            <person name="Cheng J.-F."/>
            <person name="Dominguez A."/>
            <person name="Elias M."/>
            <person name="Eslava A.P."/>
            <person name="Glaser F."/>
            <person name="Grimwood J."/>
            <person name="Gutierrez G."/>
            <person name="Heitman J."/>
            <person name="Henrissat B."/>
            <person name="Iturriaga E.A."/>
            <person name="Lang B.F."/>
            <person name="Lavin J.L."/>
            <person name="Lee S."/>
            <person name="Li W."/>
            <person name="Lindquist E."/>
            <person name="Lopez-Garcia S."/>
            <person name="Luque E.M."/>
            <person name="Marcos A.T."/>
            <person name="Martin J."/>
            <person name="McCluskey K."/>
            <person name="Medina H.R."/>
            <person name="Miralles-Duran A."/>
            <person name="Miyazaki A."/>
            <person name="Munoz-Torres E."/>
            <person name="Oguiza J.A."/>
            <person name="Ohm R."/>
            <person name="Olmedo M."/>
            <person name="Orejas M."/>
            <person name="Ortiz-Castellanos L."/>
            <person name="Pisabarro A.G."/>
            <person name="Rodriguez-Romero J."/>
            <person name="Ruiz-Herrera J."/>
            <person name="Ruiz-Vazquez R."/>
            <person name="Sanz C."/>
            <person name="Schackwitz W."/>
            <person name="Schmutz J."/>
            <person name="Shahriari M."/>
            <person name="Shelest E."/>
            <person name="Silva-Franco F."/>
            <person name="Soanes D."/>
            <person name="Syed K."/>
            <person name="Tagua V.G."/>
            <person name="Talbot N.J."/>
            <person name="Thon M."/>
            <person name="De vries R.P."/>
            <person name="Wiebenga A."/>
            <person name="Yadav J.S."/>
            <person name="Braun E.L."/>
            <person name="Baker S."/>
            <person name="Garre V."/>
            <person name="Horwitz B."/>
            <person name="Torres-Martinez S."/>
            <person name="Idnurm A."/>
            <person name="Herrera-Estrella A."/>
            <person name="Gabaldon T."/>
            <person name="Grigoriev I.V."/>
        </authorList>
    </citation>
    <scope>NUCLEOTIDE SEQUENCE [LARGE SCALE GENOMIC DNA]</scope>
    <source>
        <strain evidence="18">NRRL 1555(-)</strain>
    </source>
</reference>
<dbReference type="STRING" id="763407.A0A162XTL2"/>
<protein>
    <recommendedName>
        <fullName evidence="16">MYND-type domain-containing protein</fullName>
    </recommendedName>
</protein>
<evidence type="ECO:0000256" key="15">
    <source>
        <dbReference type="SAM" id="Phobius"/>
    </source>
</evidence>
<keyword evidence="18" id="KW-1185">Reference proteome</keyword>
<evidence type="ECO:0000256" key="12">
    <source>
        <dbReference type="ARBA" id="ARBA00023136"/>
    </source>
</evidence>
<dbReference type="Pfam" id="PF02064">
    <property type="entry name" value="MAS20"/>
    <property type="match status" value="1"/>
</dbReference>
<dbReference type="EMBL" id="KV440976">
    <property type="protein sequence ID" value="OAD76445.1"/>
    <property type="molecule type" value="Genomic_DNA"/>
</dbReference>
<dbReference type="RefSeq" id="XP_018294485.1">
    <property type="nucleotide sequence ID" value="XM_018438350.1"/>
</dbReference>
<keyword evidence="6 13" id="KW-0863">Zinc-finger</keyword>
<dbReference type="AlphaFoldDB" id="A0A162XTL2"/>
<dbReference type="VEuPathDB" id="FungiDB:PHYBLDRAFT_180680"/>
<evidence type="ECO:0000256" key="4">
    <source>
        <dbReference type="ARBA" id="ARBA00022692"/>
    </source>
</evidence>
<dbReference type="PRINTS" id="PR00351">
    <property type="entry name" value="OM20RECEPTOR"/>
</dbReference>
<keyword evidence="12 15" id="KW-0472">Membrane</keyword>
<accession>A0A162XTL2</accession>
<gene>
    <name evidence="17" type="ORF">PHYBLDRAFT_180680</name>
</gene>
<dbReference type="PROSITE" id="PS50865">
    <property type="entry name" value="ZF_MYND_2"/>
    <property type="match status" value="1"/>
</dbReference>
<dbReference type="InterPro" id="IPR002893">
    <property type="entry name" value="Znf_MYND"/>
</dbReference>
<dbReference type="GO" id="GO:0030150">
    <property type="term" value="P:protein import into mitochondrial matrix"/>
    <property type="evidence" value="ECO:0007669"/>
    <property type="project" value="TreeGrafter"/>
</dbReference>
<evidence type="ECO:0000256" key="5">
    <source>
        <dbReference type="ARBA" id="ARBA00022723"/>
    </source>
</evidence>
<comment type="subcellular location">
    <subcellularLocation>
        <location evidence="1">Mitochondrion outer membrane</location>
        <topology evidence="1">Single-pass membrane protein</topology>
    </subcellularLocation>
</comment>
<evidence type="ECO:0000256" key="13">
    <source>
        <dbReference type="PROSITE-ProRule" id="PRU00134"/>
    </source>
</evidence>
<evidence type="ECO:0000256" key="2">
    <source>
        <dbReference type="ARBA" id="ARBA00005792"/>
    </source>
</evidence>
<dbReference type="SUPFAM" id="SSF144232">
    <property type="entry name" value="HIT/MYND zinc finger-like"/>
    <property type="match status" value="1"/>
</dbReference>
<evidence type="ECO:0000256" key="3">
    <source>
        <dbReference type="ARBA" id="ARBA00022448"/>
    </source>
</evidence>
<dbReference type="InterPro" id="IPR023392">
    <property type="entry name" value="Tom20_dom_sf"/>
</dbReference>
<evidence type="ECO:0000259" key="16">
    <source>
        <dbReference type="PROSITE" id="PS50865"/>
    </source>
</evidence>
<dbReference type="GO" id="GO:0008320">
    <property type="term" value="F:protein transmembrane transporter activity"/>
    <property type="evidence" value="ECO:0007669"/>
    <property type="project" value="TreeGrafter"/>
</dbReference>
<feature type="coiled-coil region" evidence="14">
    <location>
        <begin position="275"/>
        <end position="302"/>
    </location>
</feature>
<dbReference type="SUPFAM" id="SSF47157">
    <property type="entry name" value="Mitochondrial import receptor subunit Tom20"/>
    <property type="match status" value="1"/>
</dbReference>
<evidence type="ECO:0000256" key="9">
    <source>
        <dbReference type="ARBA" id="ARBA00022927"/>
    </source>
</evidence>
<dbReference type="OrthoDB" id="2154253at2759"/>
<dbReference type="PANTHER" id="PTHR12430:SF0">
    <property type="entry name" value="TRANSLOCASE OF OUTER MITOCHONDRIAL MEMBRANE 20"/>
    <property type="match status" value="1"/>
</dbReference>
<keyword evidence="3" id="KW-0813">Transport</keyword>
<dbReference type="GO" id="GO:0016031">
    <property type="term" value="P:tRNA import into mitochondrion"/>
    <property type="evidence" value="ECO:0007669"/>
    <property type="project" value="TreeGrafter"/>
</dbReference>
<feature type="transmembrane region" description="Helical" evidence="15">
    <location>
        <begin position="6"/>
        <end position="29"/>
    </location>
</feature>
<dbReference type="GO" id="GO:0006605">
    <property type="term" value="P:protein targeting"/>
    <property type="evidence" value="ECO:0007669"/>
    <property type="project" value="InterPro"/>
</dbReference>
<proteinExistence type="inferred from homology"/>
<keyword evidence="5" id="KW-0479">Metal-binding</keyword>
<keyword evidence="8" id="KW-0862">Zinc</keyword>
<evidence type="ECO:0000256" key="8">
    <source>
        <dbReference type="ARBA" id="ARBA00022833"/>
    </source>
</evidence>
<comment type="similarity">
    <text evidence="2">Belongs to the Tom20 family.</text>
</comment>
<dbReference type="GO" id="GO:0005742">
    <property type="term" value="C:mitochondrial outer membrane translocase complex"/>
    <property type="evidence" value="ECO:0007669"/>
    <property type="project" value="InterPro"/>
</dbReference>
<dbReference type="PROSITE" id="PS01360">
    <property type="entry name" value="ZF_MYND_1"/>
    <property type="match status" value="1"/>
</dbReference>